<dbReference type="AlphaFoldDB" id="A0AAN6F003"/>
<comment type="caution">
    <text evidence="2">The sequence shown here is derived from an EMBL/GenBank/DDBJ whole genome shotgun (WGS) entry which is preliminary data.</text>
</comment>
<feature type="compositionally biased region" description="Basic residues" evidence="1">
    <location>
        <begin position="144"/>
        <end position="155"/>
    </location>
</feature>
<gene>
    <name evidence="2" type="ORF">HRR80_001618</name>
</gene>
<feature type="region of interest" description="Disordered" evidence="1">
    <location>
        <begin position="1"/>
        <end position="24"/>
    </location>
</feature>
<protein>
    <submittedName>
        <fullName evidence="2">Uncharacterized protein</fullName>
    </submittedName>
</protein>
<sequence length="200" mass="22154">MISQTAPTEHTTGRENPSPKDYAGVAFYSDYDLTELLYKTPVLDSGFLPLEPEDDAQTHSHTHTTTTTTTPKAQVQSSNTSKSDGTTTPPPATAAAAAKTKSAMKSTSPSSNNKQSSERRPSFIAVSTPTVHHHEHEHASAHNVGHHGRRRHSSHSHVPMSWWPESDLIAQHHWVERDCGSADEEEEILEEEMWADCFYD</sequence>
<evidence type="ECO:0000256" key="1">
    <source>
        <dbReference type="SAM" id="MobiDB-lite"/>
    </source>
</evidence>
<name>A0AAN6F003_EXODE</name>
<feature type="compositionally biased region" description="Polar residues" evidence="1">
    <location>
        <begin position="71"/>
        <end position="85"/>
    </location>
</feature>
<feature type="region of interest" description="Disordered" evidence="1">
    <location>
        <begin position="49"/>
        <end position="157"/>
    </location>
</feature>
<evidence type="ECO:0000313" key="2">
    <source>
        <dbReference type="EMBL" id="KAJ8994925.1"/>
    </source>
</evidence>
<evidence type="ECO:0000313" key="3">
    <source>
        <dbReference type="Proteomes" id="UP001161757"/>
    </source>
</evidence>
<reference evidence="2" key="1">
    <citation type="submission" date="2023-01" db="EMBL/GenBank/DDBJ databases">
        <title>Exophiala dermititidis isolated from Cystic Fibrosis Patient.</title>
        <authorList>
            <person name="Kurbessoian T."/>
            <person name="Crocker A."/>
            <person name="Murante D."/>
            <person name="Hogan D.A."/>
            <person name="Stajich J.E."/>
        </authorList>
    </citation>
    <scope>NUCLEOTIDE SEQUENCE</scope>
    <source>
        <strain evidence="2">Ex8</strain>
    </source>
</reference>
<dbReference type="Proteomes" id="UP001161757">
    <property type="component" value="Unassembled WGS sequence"/>
</dbReference>
<feature type="compositionally biased region" description="Low complexity" evidence="1">
    <location>
        <begin position="93"/>
        <end position="115"/>
    </location>
</feature>
<dbReference type="EMBL" id="JAJGCB010000002">
    <property type="protein sequence ID" value="KAJ8994925.1"/>
    <property type="molecule type" value="Genomic_DNA"/>
</dbReference>
<accession>A0AAN6F003</accession>
<feature type="compositionally biased region" description="Polar residues" evidence="1">
    <location>
        <begin position="1"/>
        <end position="10"/>
    </location>
</feature>
<proteinExistence type="predicted"/>
<organism evidence="2 3">
    <name type="scientific">Exophiala dermatitidis</name>
    <name type="common">Black yeast-like fungus</name>
    <name type="synonym">Wangiella dermatitidis</name>
    <dbReference type="NCBI Taxonomy" id="5970"/>
    <lineage>
        <taxon>Eukaryota</taxon>
        <taxon>Fungi</taxon>
        <taxon>Dikarya</taxon>
        <taxon>Ascomycota</taxon>
        <taxon>Pezizomycotina</taxon>
        <taxon>Eurotiomycetes</taxon>
        <taxon>Chaetothyriomycetidae</taxon>
        <taxon>Chaetothyriales</taxon>
        <taxon>Herpotrichiellaceae</taxon>
        <taxon>Exophiala</taxon>
    </lineage>
</organism>